<feature type="transmembrane region" description="Helical" evidence="6">
    <location>
        <begin position="32"/>
        <end position="53"/>
    </location>
</feature>
<dbReference type="EMBL" id="VOIH02000009">
    <property type="protein sequence ID" value="KAF3438622.1"/>
    <property type="molecule type" value="Genomic_DNA"/>
</dbReference>
<dbReference type="PANTHER" id="PTHR31218">
    <property type="entry name" value="WAT1-RELATED PROTEIN"/>
    <property type="match status" value="1"/>
</dbReference>
<keyword evidence="4 6" id="KW-1133">Transmembrane helix</keyword>
<sequence length="300" mass="32583">MKLLLALLFLQLCFAGFHIVSRVALDIGVSKVVFPVYRNIIALLLLGPCAYFLEKNERPPLTITLLVQFFLLALLGITANQGFYLLGLYYASPTFASAMQNSVPAITFVMASALRLEKVSMTRKDGLAKVLGTIASVGGATVITLYKGPPLLHQREHTHGNNNIAEVISGNTQNWTWGCIYLLGHCLSWAGWMVFQGIVSSGIVIALQTWCIQKGGPVFVAVFQPLQTLLVAIMATLILNDQLYVGGIIGTVLIMIGLYSVLWGKNKENREANQGGSLSKPLLDEESTDKESGEAISDIP</sequence>
<keyword evidence="3 6" id="KW-0812">Transmembrane</keyword>
<evidence type="ECO:0000259" key="9">
    <source>
        <dbReference type="Pfam" id="PF00892"/>
    </source>
</evidence>
<feature type="region of interest" description="Disordered" evidence="7">
    <location>
        <begin position="271"/>
        <end position="300"/>
    </location>
</feature>
<gene>
    <name evidence="10" type="ORF">FNV43_RR21385</name>
</gene>
<feature type="transmembrane region" description="Helical" evidence="6">
    <location>
        <begin position="218"/>
        <end position="238"/>
    </location>
</feature>
<organism evidence="10 11">
    <name type="scientific">Rhamnella rubrinervis</name>
    <dbReference type="NCBI Taxonomy" id="2594499"/>
    <lineage>
        <taxon>Eukaryota</taxon>
        <taxon>Viridiplantae</taxon>
        <taxon>Streptophyta</taxon>
        <taxon>Embryophyta</taxon>
        <taxon>Tracheophyta</taxon>
        <taxon>Spermatophyta</taxon>
        <taxon>Magnoliopsida</taxon>
        <taxon>eudicotyledons</taxon>
        <taxon>Gunneridae</taxon>
        <taxon>Pentapetalae</taxon>
        <taxon>rosids</taxon>
        <taxon>fabids</taxon>
        <taxon>Rosales</taxon>
        <taxon>Rhamnaceae</taxon>
        <taxon>rhamnoid group</taxon>
        <taxon>Rhamneae</taxon>
        <taxon>Rhamnella</taxon>
    </lineage>
</organism>
<feature type="transmembrane region" description="Helical" evidence="6">
    <location>
        <begin position="244"/>
        <end position="264"/>
    </location>
</feature>
<dbReference type="InterPro" id="IPR037185">
    <property type="entry name" value="EmrE-like"/>
</dbReference>
<evidence type="ECO:0000256" key="1">
    <source>
        <dbReference type="ARBA" id="ARBA00004141"/>
    </source>
</evidence>
<evidence type="ECO:0000256" key="8">
    <source>
        <dbReference type="SAM" id="SignalP"/>
    </source>
</evidence>
<keyword evidence="8" id="KW-0732">Signal</keyword>
<keyword evidence="11" id="KW-1185">Reference proteome</keyword>
<accession>A0A8K0E8B8</accession>
<feature type="transmembrane region" description="Helical" evidence="6">
    <location>
        <begin position="65"/>
        <end position="89"/>
    </location>
</feature>
<dbReference type="GO" id="GO:0022857">
    <property type="term" value="F:transmembrane transporter activity"/>
    <property type="evidence" value="ECO:0007669"/>
    <property type="project" value="InterPro"/>
</dbReference>
<feature type="signal peptide" evidence="8">
    <location>
        <begin position="1"/>
        <end position="15"/>
    </location>
</feature>
<evidence type="ECO:0000256" key="7">
    <source>
        <dbReference type="SAM" id="MobiDB-lite"/>
    </source>
</evidence>
<feature type="transmembrane region" description="Helical" evidence="6">
    <location>
        <begin position="180"/>
        <end position="206"/>
    </location>
</feature>
<comment type="caution">
    <text evidence="10">The sequence shown here is derived from an EMBL/GenBank/DDBJ whole genome shotgun (WGS) entry which is preliminary data.</text>
</comment>
<evidence type="ECO:0000256" key="3">
    <source>
        <dbReference type="ARBA" id="ARBA00022692"/>
    </source>
</evidence>
<evidence type="ECO:0000256" key="6">
    <source>
        <dbReference type="RuleBase" id="RU363077"/>
    </source>
</evidence>
<dbReference type="OrthoDB" id="1728340at2759"/>
<dbReference type="InterPro" id="IPR000620">
    <property type="entry name" value="EamA_dom"/>
</dbReference>
<proteinExistence type="inferred from homology"/>
<dbReference type="GO" id="GO:0016020">
    <property type="term" value="C:membrane"/>
    <property type="evidence" value="ECO:0007669"/>
    <property type="project" value="UniProtKB-SubCell"/>
</dbReference>
<reference evidence="10" key="1">
    <citation type="submission" date="2020-03" db="EMBL/GenBank/DDBJ databases">
        <title>A high-quality chromosome-level genome assembly of a woody plant with both climbing and erect habits, Rhamnella rubrinervis.</title>
        <authorList>
            <person name="Lu Z."/>
            <person name="Yang Y."/>
            <person name="Zhu X."/>
            <person name="Sun Y."/>
        </authorList>
    </citation>
    <scope>NUCLEOTIDE SEQUENCE</scope>
    <source>
        <strain evidence="10">BYM</strain>
        <tissue evidence="10">Leaf</tissue>
    </source>
</reference>
<evidence type="ECO:0000256" key="2">
    <source>
        <dbReference type="ARBA" id="ARBA00007635"/>
    </source>
</evidence>
<dbReference type="SUPFAM" id="SSF103481">
    <property type="entry name" value="Multidrug resistance efflux transporter EmrE"/>
    <property type="match status" value="2"/>
</dbReference>
<feature type="transmembrane region" description="Helical" evidence="6">
    <location>
        <begin position="95"/>
        <end position="114"/>
    </location>
</feature>
<evidence type="ECO:0000256" key="4">
    <source>
        <dbReference type="ARBA" id="ARBA00022989"/>
    </source>
</evidence>
<feature type="domain" description="EamA" evidence="9">
    <location>
        <begin position="4"/>
        <end position="144"/>
    </location>
</feature>
<evidence type="ECO:0000256" key="5">
    <source>
        <dbReference type="ARBA" id="ARBA00023136"/>
    </source>
</evidence>
<keyword evidence="5 6" id="KW-0472">Membrane</keyword>
<protein>
    <recommendedName>
        <fullName evidence="6">WAT1-related protein</fullName>
    </recommendedName>
</protein>
<feature type="transmembrane region" description="Helical" evidence="6">
    <location>
        <begin position="126"/>
        <end position="146"/>
    </location>
</feature>
<comment type="subcellular location">
    <subcellularLocation>
        <location evidence="1 6">Membrane</location>
        <topology evidence="1 6">Multi-pass membrane protein</topology>
    </subcellularLocation>
</comment>
<dbReference type="Proteomes" id="UP000796880">
    <property type="component" value="Unassembled WGS sequence"/>
</dbReference>
<feature type="chain" id="PRO_5035475177" description="WAT1-related protein" evidence="8">
    <location>
        <begin position="16"/>
        <end position="300"/>
    </location>
</feature>
<dbReference type="Pfam" id="PF00892">
    <property type="entry name" value="EamA"/>
    <property type="match status" value="1"/>
</dbReference>
<comment type="similarity">
    <text evidence="2 6">Belongs to the drug/metabolite transporter (DMT) superfamily. Plant drug/metabolite exporter (P-DME) (TC 2.A.7.4) family.</text>
</comment>
<evidence type="ECO:0000313" key="10">
    <source>
        <dbReference type="EMBL" id="KAF3438622.1"/>
    </source>
</evidence>
<dbReference type="AlphaFoldDB" id="A0A8K0E8B8"/>
<evidence type="ECO:0000313" key="11">
    <source>
        <dbReference type="Proteomes" id="UP000796880"/>
    </source>
</evidence>
<dbReference type="InterPro" id="IPR030184">
    <property type="entry name" value="WAT1-related"/>
</dbReference>
<name>A0A8K0E8B8_9ROSA</name>